<evidence type="ECO:0000313" key="3">
    <source>
        <dbReference type="EMBL" id="MEQ2211967.1"/>
    </source>
</evidence>
<keyword evidence="2" id="KW-0472">Membrane</keyword>
<organism evidence="3 4">
    <name type="scientific">Xenoophorus captivus</name>
    <dbReference type="NCBI Taxonomy" id="1517983"/>
    <lineage>
        <taxon>Eukaryota</taxon>
        <taxon>Metazoa</taxon>
        <taxon>Chordata</taxon>
        <taxon>Craniata</taxon>
        <taxon>Vertebrata</taxon>
        <taxon>Euteleostomi</taxon>
        <taxon>Actinopterygii</taxon>
        <taxon>Neopterygii</taxon>
        <taxon>Teleostei</taxon>
        <taxon>Neoteleostei</taxon>
        <taxon>Acanthomorphata</taxon>
        <taxon>Ovalentaria</taxon>
        <taxon>Atherinomorphae</taxon>
        <taxon>Cyprinodontiformes</taxon>
        <taxon>Goodeidae</taxon>
        <taxon>Xenoophorus</taxon>
    </lineage>
</organism>
<evidence type="ECO:0000256" key="2">
    <source>
        <dbReference type="SAM" id="Phobius"/>
    </source>
</evidence>
<dbReference type="EMBL" id="JAHRIN010059300">
    <property type="protein sequence ID" value="MEQ2211967.1"/>
    <property type="molecule type" value="Genomic_DNA"/>
</dbReference>
<evidence type="ECO:0000313" key="4">
    <source>
        <dbReference type="Proteomes" id="UP001434883"/>
    </source>
</evidence>
<accession>A0ABV0RUN1</accession>
<dbReference type="Proteomes" id="UP001434883">
    <property type="component" value="Unassembled WGS sequence"/>
</dbReference>
<evidence type="ECO:0000256" key="1">
    <source>
        <dbReference type="SAM" id="MobiDB-lite"/>
    </source>
</evidence>
<dbReference type="Gene3D" id="3.20.20.190">
    <property type="entry name" value="Phosphatidylinositol (PI) phosphodiesterase"/>
    <property type="match status" value="1"/>
</dbReference>
<keyword evidence="4" id="KW-1185">Reference proteome</keyword>
<protein>
    <submittedName>
        <fullName evidence="3">Uncharacterized protein</fullName>
    </submittedName>
</protein>
<dbReference type="InterPro" id="IPR017946">
    <property type="entry name" value="PLC-like_Pdiesterase_TIM-brl"/>
</dbReference>
<keyword evidence="2" id="KW-0812">Transmembrane</keyword>
<name>A0ABV0RUN1_9TELE</name>
<gene>
    <name evidence="3" type="ORF">XENOCAPTIV_021977</name>
</gene>
<comment type="caution">
    <text evidence="3">The sequence shown here is derived from an EMBL/GenBank/DDBJ whole genome shotgun (WGS) entry which is preliminary data.</text>
</comment>
<dbReference type="SUPFAM" id="SSF51695">
    <property type="entry name" value="PLC-like phosphodiesterases"/>
    <property type="match status" value="1"/>
</dbReference>
<sequence length="255" mass="27909">MIAKVTDVCCCLQVPTLLNLEEKWQSVYKHLDAAPSGNMGQIFLTYASGAGVFAHPRAVAKGINPQLYEYLQAKTNQNQRFGIICMDFPAAPMIQMIIDFQLKEKYIGGQNISLFSMFIGQTDTFIIISCGTMHMDHCPVQPNVPVYLIVLGATSLLSLIFTYSSRGYQDGAVNGMDTVRIPISLLPHEDQSAIYQKQLKAQRKLEAAEHASQAAVEEDAVSDADQAHDGEDSLTSPGHTQQGSTPPPSENSDKK</sequence>
<keyword evidence="2" id="KW-1133">Transmembrane helix</keyword>
<feature type="compositionally biased region" description="Polar residues" evidence="1">
    <location>
        <begin position="233"/>
        <end position="244"/>
    </location>
</feature>
<feature type="transmembrane region" description="Helical" evidence="2">
    <location>
        <begin position="144"/>
        <end position="163"/>
    </location>
</feature>
<proteinExistence type="predicted"/>
<feature type="region of interest" description="Disordered" evidence="1">
    <location>
        <begin position="206"/>
        <end position="255"/>
    </location>
</feature>
<reference evidence="3 4" key="1">
    <citation type="submission" date="2021-06" db="EMBL/GenBank/DDBJ databases">
        <authorList>
            <person name="Palmer J.M."/>
        </authorList>
    </citation>
    <scope>NUCLEOTIDE SEQUENCE [LARGE SCALE GENOMIC DNA]</scope>
    <source>
        <strain evidence="3 4">XC_2019</strain>
        <tissue evidence="3">Muscle</tissue>
    </source>
</reference>